<dbReference type="GO" id="GO:0005975">
    <property type="term" value="P:carbohydrate metabolic process"/>
    <property type="evidence" value="ECO:0007669"/>
    <property type="project" value="InterPro"/>
</dbReference>
<dbReference type="InterPro" id="IPR011330">
    <property type="entry name" value="Glyco_hydro/deAcase_b/a-brl"/>
</dbReference>
<dbReference type="Gene3D" id="3.20.20.370">
    <property type="entry name" value="Glycoside hydrolase/deacetylase"/>
    <property type="match status" value="1"/>
</dbReference>
<dbReference type="SUPFAM" id="SSF88713">
    <property type="entry name" value="Glycoside hydrolase/deacetylase"/>
    <property type="match status" value="1"/>
</dbReference>
<comment type="caution">
    <text evidence="6">The sequence shown here is derived from an EMBL/GenBank/DDBJ whole genome shotgun (WGS) entry which is preliminary data.</text>
</comment>
<keyword evidence="7" id="KW-1185">Reference proteome</keyword>
<evidence type="ECO:0000256" key="1">
    <source>
        <dbReference type="ARBA" id="ARBA00003236"/>
    </source>
</evidence>
<organism evidence="6 7">
    <name type="scientific">Devosia soli</name>
    <dbReference type="NCBI Taxonomy" id="361041"/>
    <lineage>
        <taxon>Bacteria</taxon>
        <taxon>Pseudomonadati</taxon>
        <taxon>Pseudomonadota</taxon>
        <taxon>Alphaproteobacteria</taxon>
        <taxon>Hyphomicrobiales</taxon>
        <taxon>Devosiaceae</taxon>
        <taxon>Devosia</taxon>
    </lineage>
</organism>
<name>A0A0F5LG65_9HYPH</name>
<evidence type="ECO:0000313" key="6">
    <source>
        <dbReference type="EMBL" id="KKB81184.1"/>
    </source>
</evidence>
<reference evidence="6 7" key="1">
    <citation type="submission" date="2015-03" db="EMBL/GenBank/DDBJ databases">
        <authorList>
            <person name="Hassan Y.I."/>
            <person name="Lepp D."/>
            <person name="Zhou T."/>
        </authorList>
    </citation>
    <scope>NUCLEOTIDE SEQUENCE [LARGE SCALE GENOMIC DNA]</scope>
    <source>
        <strain evidence="6 7">GH2-10</strain>
    </source>
</reference>
<dbReference type="EMBL" id="LAJG01000005">
    <property type="protein sequence ID" value="KKB81184.1"/>
    <property type="molecule type" value="Genomic_DNA"/>
</dbReference>
<dbReference type="PANTHER" id="PTHR43123:SF4">
    <property type="entry name" value="POLYSACCHARIDE DEACETYLASE"/>
    <property type="match status" value="1"/>
</dbReference>
<dbReference type="InterPro" id="IPR002509">
    <property type="entry name" value="NODB_dom"/>
</dbReference>
<dbReference type="PANTHER" id="PTHR43123">
    <property type="entry name" value="POLYSACCHARIDE DEACETYLASE-RELATED"/>
    <property type="match status" value="1"/>
</dbReference>
<dbReference type="STRING" id="361041.VW35_03325"/>
<evidence type="ECO:0000313" key="7">
    <source>
        <dbReference type="Proteomes" id="UP000033514"/>
    </source>
</evidence>
<gene>
    <name evidence="6" type="ORF">VW35_03325</name>
</gene>
<proteinExistence type="inferred from homology"/>
<dbReference type="PATRIC" id="fig|361041.3.peg.4061"/>
<dbReference type="Pfam" id="PF01522">
    <property type="entry name" value="Polysacc_deac_1"/>
    <property type="match status" value="1"/>
</dbReference>
<dbReference type="Proteomes" id="UP000033514">
    <property type="component" value="Unassembled WGS sequence"/>
</dbReference>
<dbReference type="RefSeq" id="WP_046141530.1">
    <property type="nucleotide sequence ID" value="NZ_LAJG01000005.1"/>
</dbReference>
<evidence type="ECO:0000256" key="4">
    <source>
        <dbReference type="ARBA" id="ARBA00032976"/>
    </source>
</evidence>
<protein>
    <recommendedName>
        <fullName evidence="3">Chitooligosaccharide deacetylase</fullName>
    </recommendedName>
    <alternativeName>
        <fullName evidence="4">Nodulation protein B</fullName>
    </alternativeName>
</protein>
<dbReference type="OrthoDB" id="9787041at2"/>
<evidence type="ECO:0000256" key="3">
    <source>
        <dbReference type="ARBA" id="ARBA00020071"/>
    </source>
</evidence>
<evidence type="ECO:0000259" key="5">
    <source>
        <dbReference type="Pfam" id="PF01522"/>
    </source>
</evidence>
<evidence type="ECO:0000256" key="2">
    <source>
        <dbReference type="ARBA" id="ARBA00010973"/>
    </source>
</evidence>
<sequence>MSDLDRYDYSAIVDRPPLVMPGKARIAVFVVPNVEYLEWLPPPNPLRNPYPGGAPNLPAFQARDYGNRVALWRLFDLFDDLGIKTTASVNAAVFEHFPIIAEEMAKRDWDYQSHGIYNTRFAFGMDEAMEREMIETVIDIVRKATGKTISGWLGPALTTTARTPDLLADAGVKYWADMFHDDEPTEVRVNSGRLITLPYSFEVNSGVALGGQAQTAEAFGRFIMDQFDMLYEEGATAPKVMAVCLHPFAVAAPSRIKYLRRALEYILGHSGVWQATAGEIADWYYASHFGKRLTAGKPFAA</sequence>
<comment type="function">
    <text evidence="1">Is involved in generating a small heat-stable compound (Nod), an acylated oligomer of N-acetylglucosamine, that stimulates mitosis in various plant protoplasts.</text>
</comment>
<dbReference type="GO" id="GO:0016810">
    <property type="term" value="F:hydrolase activity, acting on carbon-nitrogen (but not peptide) bonds"/>
    <property type="evidence" value="ECO:0007669"/>
    <property type="project" value="InterPro"/>
</dbReference>
<dbReference type="AlphaFoldDB" id="A0A0F5LG65"/>
<accession>A0A0F5LG65</accession>
<comment type="similarity">
    <text evidence="2">Belongs to the polysaccharide deacetylase family.</text>
</comment>
<feature type="domain" description="NodB homology" evidence="5">
    <location>
        <begin position="64"/>
        <end position="175"/>
    </location>
</feature>